<evidence type="ECO:0000313" key="2">
    <source>
        <dbReference type="EMBL" id="KAL1488873.1"/>
    </source>
</evidence>
<dbReference type="EMBL" id="JBDJPC010000013">
    <property type="protein sequence ID" value="KAL1488873.1"/>
    <property type="molecule type" value="Genomic_DNA"/>
</dbReference>
<dbReference type="AlphaFoldDB" id="A0ABD1E2G3"/>
<organism evidence="2 3">
    <name type="scientific">Hypothenemus hampei</name>
    <name type="common">Coffee berry borer</name>
    <dbReference type="NCBI Taxonomy" id="57062"/>
    <lineage>
        <taxon>Eukaryota</taxon>
        <taxon>Metazoa</taxon>
        <taxon>Ecdysozoa</taxon>
        <taxon>Arthropoda</taxon>
        <taxon>Hexapoda</taxon>
        <taxon>Insecta</taxon>
        <taxon>Pterygota</taxon>
        <taxon>Neoptera</taxon>
        <taxon>Endopterygota</taxon>
        <taxon>Coleoptera</taxon>
        <taxon>Polyphaga</taxon>
        <taxon>Cucujiformia</taxon>
        <taxon>Curculionidae</taxon>
        <taxon>Scolytinae</taxon>
        <taxon>Hypothenemus</taxon>
    </lineage>
</organism>
<dbReference type="Proteomes" id="UP001566132">
    <property type="component" value="Unassembled WGS sequence"/>
</dbReference>
<proteinExistence type="inferred from homology"/>
<dbReference type="PANTHER" id="PTHR21405">
    <property type="entry name" value="CDNA SEQUENCE BC021608"/>
    <property type="match status" value="1"/>
</dbReference>
<comment type="caution">
    <text evidence="2">The sequence shown here is derived from an EMBL/GenBank/DDBJ whole genome shotgun (WGS) entry which is preliminary data.</text>
</comment>
<dbReference type="Gene3D" id="1.25.40.10">
    <property type="entry name" value="Tetratricopeptide repeat domain"/>
    <property type="match status" value="1"/>
</dbReference>
<dbReference type="InterPro" id="IPR011990">
    <property type="entry name" value="TPR-like_helical_dom_sf"/>
</dbReference>
<name>A0ABD1E2G3_HYPHA</name>
<dbReference type="PANTHER" id="PTHR21405:SF0">
    <property type="entry name" value="TETRATRICOPEPTIDE REPEAT PROTEIN 36"/>
    <property type="match status" value="1"/>
</dbReference>
<keyword evidence="3" id="KW-1185">Reference proteome</keyword>
<accession>A0ABD1E2G3</accession>
<comment type="similarity">
    <text evidence="1">Belongs to the TTC36 family.</text>
</comment>
<reference evidence="2 3" key="1">
    <citation type="submission" date="2024-05" db="EMBL/GenBank/DDBJ databases">
        <title>Genetic variation in Jamaican populations of the coffee berry borer (Hypothenemus hampei).</title>
        <authorList>
            <person name="Errbii M."/>
            <person name="Myrie A."/>
        </authorList>
    </citation>
    <scope>NUCLEOTIDE SEQUENCE [LARGE SCALE GENOMIC DNA]</scope>
    <source>
        <strain evidence="2">JA-Hopewell-2020-01-JO</strain>
        <tissue evidence="2">Whole body</tissue>
    </source>
</reference>
<protein>
    <recommendedName>
        <fullName evidence="4">Tetratricopeptide repeat protein 36</fullName>
    </recommendedName>
</protein>
<dbReference type="Pfam" id="PF13181">
    <property type="entry name" value="TPR_8"/>
    <property type="match status" value="2"/>
</dbReference>
<dbReference type="SMART" id="SM00028">
    <property type="entry name" value="TPR"/>
    <property type="match status" value="2"/>
</dbReference>
<evidence type="ECO:0008006" key="4">
    <source>
        <dbReference type="Google" id="ProtNLM"/>
    </source>
</evidence>
<sequence>MANLSAHDKAVLECVFNPHLPVLNHENLEEEPLKDEEECTLEISTVNQMEIEAIETAERGNLQNGLDLLNKALEITPKKPSVYCNRAYIYQYMRKFQEAFNDLTLAIDLCSEKHKRTLCQAYCQRGVLHKRAERPELAKVDFEHAAELGSRFAKGQLVELNPYAALCNQMLRQVMEKLK</sequence>
<dbReference type="InterPro" id="IPR019734">
    <property type="entry name" value="TPR_rpt"/>
</dbReference>
<dbReference type="SUPFAM" id="SSF48452">
    <property type="entry name" value="TPR-like"/>
    <property type="match status" value="1"/>
</dbReference>
<gene>
    <name evidence="2" type="ORF">ABEB36_014668</name>
</gene>
<dbReference type="InterPro" id="IPR038906">
    <property type="entry name" value="TTC36"/>
</dbReference>
<evidence type="ECO:0000256" key="1">
    <source>
        <dbReference type="ARBA" id="ARBA00006995"/>
    </source>
</evidence>
<evidence type="ECO:0000313" key="3">
    <source>
        <dbReference type="Proteomes" id="UP001566132"/>
    </source>
</evidence>